<gene>
    <name evidence="3" type="ORF">HMPREF9140_00861</name>
</gene>
<evidence type="ECO:0000259" key="2">
    <source>
        <dbReference type="Pfam" id="PF13579"/>
    </source>
</evidence>
<dbReference type="AlphaFoldDB" id="H1Q1S3"/>
<organism evidence="3 4">
    <name type="scientific">Prevotella micans F0438</name>
    <dbReference type="NCBI Taxonomy" id="883158"/>
    <lineage>
        <taxon>Bacteria</taxon>
        <taxon>Pseudomonadati</taxon>
        <taxon>Bacteroidota</taxon>
        <taxon>Bacteroidia</taxon>
        <taxon>Bacteroidales</taxon>
        <taxon>Prevotellaceae</taxon>
        <taxon>Prevotella</taxon>
    </lineage>
</organism>
<dbReference type="InterPro" id="IPR028098">
    <property type="entry name" value="Glyco_trans_4-like_N"/>
</dbReference>
<accession>H1Q1S3</accession>
<protein>
    <recommendedName>
        <fullName evidence="5">Glycosyltransferase subfamily 4-like N-terminal domain-containing protein</fullName>
    </recommendedName>
</protein>
<dbReference type="Pfam" id="PF00534">
    <property type="entry name" value="Glycos_transf_1"/>
    <property type="match status" value="1"/>
</dbReference>
<dbReference type="RefSeq" id="WP_006951982.1">
    <property type="nucleotide sequence ID" value="NZ_JH594521.1"/>
</dbReference>
<dbReference type="PANTHER" id="PTHR45947:SF3">
    <property type="entry name" value="SULFOQUINOVOSYL TRANSFERASE SQD2"/>
    <property type="match status" value="1"/>
</dbReference>
<name>H1Q1S3_9BACT</name>
<dbReference type="STRING" id="883158.HMPREF9140_00861"/>
<dbReference type="InterPro" id="IPR050194">
    <property type="entry name" value="Glycosyltransferase_grp1"/>
</dbReference>
<proteinExistence type="predicted"/>
<evidence type="ECO:0000313" key="3">
    <source>
        <dbReference type="EMBL" id="EHO71543.1"/>
    </source>
</evidence>
<dbReference type="Proteomes" id="UP000016023">
    <property type="component" value="Unassembled WGS sequence"/>
</dbReference>
<dbReference type="PATRIC" id="fig|883158.3.peg.867"/>
<dbReference type="GO" id="GO:0016757">
    <property type="term" value="F:glycosyltransferase activity"/>
    <property type="evidence" value="ECO:0007669"/>
    <property type="project" value="InterPro"/>
</dbReference>
<evidence type="ECO:0008006" key="5">
    <source>
        <dbReference type="Google" id="ProtNLM"/>
    </source>
</evidence>
<dbReference type="Gene3D" id="3.40.50.2000">
    <property type="entry name" value="Glycogen Phosphorylase B"/>
    <property type="match status" value="2"/>
</dbReference>
<feature type="domain" description="Glycosyl transferase family 1" evidence="1">
    <location>
        <begin position="187"/>
        <end position="354"/>
    </location>
</feature>
<dbReference type="eggNOG" id="COG0438">
    <property type="taxonomic scope" value="Bacteria"/>
</dbReference>
<dbReference type="InterPro" id="IPR001296">
    <property type="entry name" value="Glyco_trans_1"/>
</dbReference>
<sequence>MKKKLLRLTTSDISLDSLIKGQLHFMSQFYEVVGVSNNTGKLEAVAQRERVRTVEIPMHREIAPLADLKCLWLLYRLFLRERPYILHANTPKGSLLAMIAGMFARVPHRIYTVTGLRYQGARGMLRKVLMTMERLTCLCANKVIPEGAGVKKALEADHITRKPLKIVLNGNINGIDTAFFAPKGTRAERRTALNLAETDFAFIFIGRIVADKGMNELATCMRRLESTHPHCKLILVGNFETDLDPLSDDNEQFFKTAPNIRFVGFQNDVRPYLEAADALVFPSYREGFPNVVMQAGAMSLPAIVTDINGCNEIIVESRNGRIIPPRDADALHKMMQFFVDNPREIQKMATQAREMICTRYEQHDVWQALLEEYRNLE</sequence>
<evidence type="ECO:0000259" key="1">
    <source>
        <dbReference type="Pfam" id="PF00534"/>
    </source>
</evidence>
<evidence type="ECO:0000313" key="4">
    <source>
        <dbReference type="Proteomes" id="UP000016023"/>
    </source>
</evidence>
<dbReference type="EMBL" id="AGWK01000027">
    <property type="protein sequence ID" value="EHO71543.1"/>
    <property type="molecule type" value="Genomic_DNA"/>
</dbReference>
<reference evidence="3 4" key="1">
    <citation type="submission" date="2011-12" db="EMBL/GenBank/DDBJ databases">
        <title>The Genome Sequence of Prevotella micans F0438.</title>
        <authorList>
            <consortium name="The Broad Institute Genome Sequencing Platform"/>
            <person name="Earl A."/>
            <person name="Ward D."/>
            <person name="Feldgarden M."/>
            <person name="Gevers D."/>
            <person name="Izard J."/>
            <person name="Baranova O.V."/>
            <person name="Blanton J.M."/>
            <person name="Wade W.G."/>
            <person name="Dewhirst F.E."/>
            <person name="Young S.K."/>
            <person name="Zeng Q."/>
            <person name="Gargeya S."/>
            <person name="Fitzgerald M."/>
            <person name="Haas B."/>
            <person name="Abouelleil A."/>
            <person name="Alvarado L."/>
            <person name="Arachchi H.M."/>
            <person name="Berlin A."/>
            <person name="Chapman S.B."/>
            <person name="Gearin G."/>
            <person name="Goldberg J."/>
            <person name="Griggs A."/>
            <person name="Gujja S."/>
            <person name="Hansen M."/>
            <person name="Heiman D."/>
            <person name="Howarth C."/>
            <person name="Larimer J."/>
            <person name="Lui A."/>
            <person name="MacDonald P.J.P."/>
            <person name="McCowen C."/>
            <person name="Montmayeur A."/>
            <person name="Murphy C."/>
            <person name="Neiman D."/>
            <person name="Pearson M."/>
            <person name="Priest M."/>
            <person name="Roberts A."/>
            <person name="Saif S."/>
            <person name="Shea T."/>
            <person name="Sisk P."/>
            <person name="Stolte C."/>
            <person name="Sykes S."/>
            <person name="Wortman J."/>
            <person name="Nusbaum C."/>
            <person name="Birren B."/>
        </authorList>
    </citation>
    <scope>NUCLEOTIDE SEQUENCE [LARGE SCALE GENOMIC DNA]</scope>
    <source>
        <strain evidence="3 4">F0438</strain>
    </source>
</reference>
<keyword evidence="4" id="KW-1185">Reference proteome</keyword>
<dbReference type="CDD" id="cd03808">
    <property type="entry name" value="GT4_CapM-like"/>
    <property type="match status" value="1"/>
</dbReference>
<comment type="caution">
    <text evidence="3">The sequence shown here is derived from an EMBL/GenBank/DDBJ whole genome shotgun (WGS) entry which is preliminary data.</text>
</comment>
<dbReference type="HOGENOM" id="CLU_009583_8_0_10"/>
<dbReference type="PANTHER" id="PTHR45947">
    <property type="entry name" value="SULFOQUINOVOSYL TRANSFERASE SQD2"/>
    <property type="match status" value="1"/>
</dbReference>
<feature type="domain" description="Glycosyltransferase subfamily 4-like N-terminal" evidence="2">
    <location>
        <begin position="30"/>
        <end position="170"/>
    </location>
</feature>
<dbReference type="Pfam" id="PF13579">
    <property type="entry name" value="Glyco_trans_4_4"/>
    <property type="match status" value="1"/>
</dbReference>
<dbReference type="SUPFAM" id="SSF53756">
    <property type="entry name" value="UDP-Glycosyltransferase/glycogen phosphorylase"/>
    <property type="match status" value="1"/>
</dbReference>